<protein>
    <submittedName>
        <fullName evidence="1">Uncharacterized protein</fullName>
    </submittedName>
</protein>
<proteinExistence type="predicted"/>
<dbReference type="EMBL" id="JACHJG010000017">
    <property type="protein sequence ID" value="MBB4890091.1"/>
    <property type="molecule type" value="Genomic_DNA"/>
</dbReference>
<sequence length="86" mass="9183">MKELTDRYEAAADDDLVELSLGTPLELWLGEKGESGEERAARLCAASDILAENPDLKDLVTRICAEAIVEDAPDLLAATESVVGPL</sequence>
<name>A0A7W7PGL5_STRNE</name>
<keyword evidence="2" id="KW-1185">Reference proteome</keyword>
<dbReference type="AlphaFoldDB" id="A0A7W7PGL5"/>
<evidence type="ECO:0000313" key="2">
    <source>
        <dbReference type="Proteomes" id="UP000556436"/>
    </source>
</evidence>
<reference evidence="1 2" key="1">
    <citation type="submission" date="2020-08" db="EMBL/GenBank/DDBJ databases">
        <title>Genomic Encyclopedia of Type Strains, Phase III (KMG-III): the genomes of soil and plant-associated and newly described type strains.</title>
        <authorList>
            <person name="Whitman W."/>
        </authorList>
    </citation>
    <scope>NUCLEOTIDE SEQUENCE [LARGE SCALE GENOMIC DNA]</scope>
    <source>
        <strain evidence="1 2">CECT 3265</strain>
    </source>
</reference>
<gene>
    <name evidence="1" type="ORF">FHS38_006169</name>
</gene>
<organism evidence="1 2">
    <name type="scientific">Streptomyces netropsis</name>
    <name type="common">Streptoverticillium netropsis</name>
    <dbReference type="NCBI Taxonomy" id="55404"/>
    <lineage>
        <taxon>Bacteria</taxon>
        <taxon>Bacillati</taxon>
        <taxon>Actinomycetota</taxon>
        <taxon>Actinomycetes</taxon>
        <taxon>Kitasatosporales</taxon>
        <taxon>Streptomycetaceae</taxon>
        <taxon>Streptomyces</taxon>
    </lineage>
</organism>
<evidence type="ECO:0000313" key="1">
    <source>
        <dbReference type="EMBL" id="MBB4890091.1"/>
    </source>
</evidence>
<comment type="caution">
    <text evidence="1">The sequence shown here is derived from an EMBL/GenBank/DDBJ whole genome shotgun (WGS) entry which is preliminary data.</text>
</comment>
<dbReference type="RefSeq" id="WP_184739053.1">
    <property type="nucleotide sequence ID" value="NZ_BMRW01000015.1"/>
</dbReference>
<accession>A0A7W7PGL5</accession>
<dbReference type="Proteomes" id="UP000556436">
    <property type="component" value="Unassembled WGS sequence"/>
</dbReference>